<dbReference type="EMBL" id="JAVRIF010000004">
    <property type="protein sequence ID" value="MDT0603691.1"/>
    <property type="molecule type" value="Genomic_DNA"/>
</dbReference>
<keyword evidence="4" id="KW-1185">Reference proteome</keyword>
<feature type="signal peptide" evidence="1">
    <location>
        <begin position="1"/>
        <end position="19"/>
    </location>
</feature>
<dbReference type="RefSeq" id="WP_311580396.1">
    <property type="nucleotide sequence ID" value="NZ_JAVRIF010000004.1"/>
</dbReference>
<dbReference type="Gene3D" id="3.40.190.10">
    <property type="entry name" value="Periplasmic binding protein-like II"/>
    <property type="match status" value="2"/>
</dbReference>
<dbReference type="Pfam" id="PF00497">
    <property type="entry name" value="SBP_bac_3"/>
    <property type="match status" value="1"/>
</dbReference>
<keyword evidence="1" id="KW-0732">Signal</keyword>
<dbReference type="Proteomes" id="UP001266357">
    <property type="component" value="Unassembled WGS sequence"/>
</dbReference>
<dbReference type="SMART" id="SM00062">
    <property type="entry name" value="PBPb"/>
    <property type="match status" value="1"/>
</dbReference>
<evidence type="ECO:0000313" key="3">
    <source>
        <dbReference type="EMBL" id="MDT0603691.1"/>
    </source>
</evidence>
<feature type="domain" description="Solute-binding protein family 3/N-terminal" evidence="2">
    <location>
        <begin position="21"/>
        <end position="243"/>
    </location>
</feature>
<feature type="chain" id="PRO_5045843299" evidence="1">
    <location>
        <begin position="20"/>
        <end position="260"/>
    </location>
</feature>
<dbReference type="PANTHER" id="PTHR38834">
    <property type="entry name" value="PERIPLASMIC SUBSTRATE BINDING PROTEIN FAMILY 3"/>
    <property type="match status" value="1"/>
</dbReference>
<evidence type="ECO:0000259" key="2">
    <source>
        <dbReference type="SMART" id="SM00062"/>
    </source>
</evidence>
<dbReference type="SUPFAM" id="SSF53850">
    <property type="entry name" value="Periplasmic binding protein-like II"/>
    <property type="match status" value="1"/>
</dbReference>
<reference evidence="3 4" key="1">
    <citation type="submission" date="2023-09" db="EMBL/GenBank/DDBJ databases">
        <authorList>
            <person name="Rey-Velasco X."/>
        </authorList>
    </citation>
    <scope>NUCLEOTIDE SEQUENCE [LARGE SCALE GENOMIC DNA]</scope>
    <source>
        <strain evidence="3 4">W431</strain>
    </source>
</reference>
<gene>
    <name evidence="3" type="ORF">RM573_08805</name>
</gene>
<proteinExistence type="predicted"/>
<accession>A0ABU3A3X2</accession>
<protein>
    <submittedName>
        <fullName evidence="3">Transporter substrate-binding domain-containing protein</fullName>
    </submittedName>
</protein>
<dbReference type="PANTHER" id="PTHR38834:SF3">
    <property type="entry name" value="SOLUTE-BINDING PROTEIN FAMILY 3_N-TERMINAL DOMAIN-CONTAINING PROTEIN"/>
    <property type="match status" value="1"/>
</dbReference>
<dbReference type="InterPro" id="IPR001638">
    <property type="entry name" value="Solute-binding_3/MltF_N"/>
</dbReference>
<organism evidence="3 4">
    <name type="scientific">Thalassotalea castellviae</name>
    <dbReference type="NCBI Taxonomy" id="3075612"/>
    <lineage>
        <taxon>Bacteria</taxon>
        <taxon>Pseudomonadati</taxon>
        <taxon>Pseudomonadota</taxon>
        <taxon>Gammaproteobacteria</taxon>
        <taxon>Alteromonadales</taxon>
        <taxon>Colwelliaceae</taxon>
        <taxon>Thalassotalea</taxon>
    </lineage>
</organism>
<evidence type="ECO:0000256" key="1">
    <source>
        <dbReference type="SAM" id="SignalP"/>
    </source>
</evidence>
<name>A0ABU3A3X2_9GAMM</name>
<comment type="caution">
    <text evidence="3">The sequence shown here is derived from an EMBL/GenBank/DDBJ whole genome shotgun (WGS) entry which is preliminary data.</text>
</comment>
<sequence>MTRWICLFCFCLYSPINFAKDVRILSVDEPPANYLNENNKPEGYAVDIINALKKQVGSNSEIEFTPEARAINLARTQANILLFSISRTDFRESDYRWIGPIFTKKWEVYALKKSNFIINNFDDLKTLPIIGLVRGDVREEWLINKKLTNLHSVTHHQQNIQRLLIGRVSAIVFEKSGMSQLFKALQLDETEVESIFTIKEAPVYIAISKKTPLKTFNIWQRAFNKIKQNGQLKKISTHWQKKLKDDFKIKSKISNQLLTF</sequence>
<evidence type="ECO:0000313" key="4">
    <source>
        <dbReference type="Proteomes" id="UP001266357"/>
    </source>
</evidence>